<evidence type="ECO:0000313" key="5">
    <source>
        <dbReference type="Proteomes" id="UP000824755"/>
    </source>
</evidence>
<sequence length="135" mass="15439">MRRSSNNVWVMLVLAALVAAWLFLRPAPTPPSFPQTTPTETRGTNTDTQGLPPEAIETLRKIRNGEQLPYRRDGVVFENRERLLPQKPRGYYHEYTVPTPGAKTRGARRIVTGGDPPEVWYYSADHYRSFQQITP</sequence>
<organism evidence="4 5">
    <name type="scientific">Lysobacter soyae</name>
    <dbReference type="NCBI Taxonomy" id="2764185"/>
    <lineage>
        <taxon>Bacteria</taxon>
        <taxon>Pseudomonadati</taxon>
        <taxon>Pseudomonadota</taxon>
        <taxon>Gammaproteobacteria</taxon>
        <taxon>Lysobacterales</taxon>
        <taxon>Lysobacteraceae</taxon>
        <taxon>Lysobacter</taxon>
    </lineage>
</organism>
<keyword evidence="1" id="KW-0540">Nuclease</keyword>
<proteinExistence type="predicted"/>
<dbReference type="InterPro" id="IPR000026">
    <property type="entry name" value="N1-like"/>
</dbReference>
<evidence type="ECO:0000256" key="1">
    <source>
        <dbReference type="ARBA" id="ARBA00022722"/>
    </source>
</evidence>
<reference evidence="4 5" key="1">
    <citation type="submission" date="2021-08" db="EMBL/GenBank/DDBJ databases">
        <title>Lysobacter sp. strain CJ11 Genome sequencing and assembly.</title>
        <authorList>
            <person name="Kim I."/>
        </authorList>
    </citation>
    <scope>NUCLEOTIDE SEQUENCE [LARGE SCALE GENOMIC DNA]</scope>
    <source>
        <strain evidence="4 5">CJ11</strain>
    </source>
</reference>
<evidence type="ECO:0000313" key="4">
    <source>
        <dbReference type="EMBL" id="QYR52404.1"/>
    </source>
</evidence>
<evidence type="ECO:0000256" key="2">
    <source>
        <dbReference type="ARBA" id="ARBA00022801"/>
    </source>
</evidence>
<name>A0ABX8WQ41_9GAMM</name>
<dbReference type="SUPFAM" id="SSF53933">
    <property type="entry name" value="Microbial ribonucleases"/>
    <property type="match status" value="1"/>
</dbReference>
<dbReference type="Proteomes" id="UP000824755">
    <property type="component" value="Chromosome"/>
</dbReference>
<feature type="region of interest" description="Disordered" evidence="3">
    <location>
        <begin position="29"/>
        <end position="51"/>
    </location>
</feature>
<gene>
    <name evidence="4" type="ORF">H8L67_07300</name>
</gene>
<dbReference type="Gene3D" id="3.10.450.30">
    <property type="entry name" value="Microbial ribonucleases"/>
    <property type="match status" value="1"/>
</dbReference>
<evidence type="ECO:0000256" key="3">
    <source>
        <dbReference type="SAM" id="MobiDB-lite"/>
    </source>
</evidence>
<keyword evidence="5" id="KW-1185">Reference proteome</keyword>
<dbReference type="RefSeq" id="WP_220379190.1">
    <property type="nucleotide sequence ID" value="NZ_CP080544.1"/>
</dbReference>
<dbReference type="EMBL" id="CP080544">
    <property type="protein sequence ID" value="QYR52404.1"/>
    <property type="molecule type" value="Genomic_DNA"/>
</dbReference>
<dbReference type="Pfam" id="PF00545">
    <property type="entry name" value="Ribonuclease"/>
    <property type="match status" value="1"/>
</dbReference>
<accession>A0ABX8WQ41</accession>
<dbReference type="InterPro" id="IPR016191">
    <property type="entry name" value="Ribonuclease/ribotoxin"/>
</dbReference>
<protein>
    <submittedName>
        <fullName evidence="4">Ribonuclease</fullName>
    </submittedName>
</protein>
<keyword evidence="2" id="KW-0378">Hydrolase</keyword>